<evidence type="ECO:0000313" key="1">
    <source>
        <dbReference type="EMBL" id="GAH62757.1"/>
    </source>
</evidence>
<organism evidence="1">
    <name type="scientific">marine sediment metagenome</name>
    <dbReference type="NCBI Taxonomy" id="412755"/>
    <lineage>
        <taxon>unclassified sequences</taxon>
        <taxon>metagenomes</taxon>
        <taxon>ecological metagenomes</taxon>
    </lineage>
</organism>
<protein>
    <submittedName>
        <fullName evidence="1">Uncharacterized protein</fullName>
    </submittedName>
</protein>
<accession>X1H008</accession>
<dbReference type="EMBL" id="BARU01031660">
    <property type="protein sequence ID" value="GAH62757.1"/>
    <property type="molecule type" value="Genomic_DNA"/>
</dbReference>
<reference evidence="1" key="1">
    <citation type="journal article" date="2014" name="Front. Microbiol.">
        <title>High frequency of phylogenetically diverse reductive dehalogenase-homologous genes in deep subseafloor sedimentary metagenomes.</title>
        <authorList>
            <person name="Kawai M."/>
            <person name="Futagami T."/>
            <person name="Toyoda A."/>
            <person name="Takaki Y."/>
            <person name="Nishi S."/>
            <person name="Hori S."/>
            <person name="Arai W."/>
            <person name="Tsubouchi T."/>
            <person name="Morono Y."/>
            <person name="Uchiyama I."/>
            <person name="Ito T."/>
            <person name="Fujiyama A."/>
            <person name="Inagaki F."/>
            <person name="Takami H."/>
        </authorList>
    </citation>
    <scope>NUCLEOTIDE SEQUENCE</scope>
    <source>
        <strain evidence="1">Expedition CK06-06</strain>
    </source>
</reference>
<sequence>YIREDCNDYHYCHDCVIGRIARFFAEIDGLEFDIEYMKKNDMEL</sequence>
<name>X1H008_9ZZZZ</name>
<dbReference type="AlphaFoldDB" id="X1H008"/>
<gene>
    <name evidence="1" type="ORF">S03H2_50045</name>
</gene>
<comment type="caution">
    <text evidence="1">The sequence shown here is derived from an EMBL/GenBank/DDBJ whole genome shotgun (WGS) entry which is preliminary data.</text>
</comment>
<feature type="non-terminal residue" evidence="1">
    <location>
        <position position="1"/>
    </location>
</feature>
<proteinExistence type="predicted"/>